<evidence type="ECO:0000313" key="6">
    <source>
        <dbReference type="Proteomes" id="UP000631114"/>
    </source>
</evidence>
<reference evidence="5 6" key="1">
    <citation type="submission" date="2020-10" db="EMBL/GenBank/DDBJ databases">
        <title>The Coptis chinensis genome and diversification of protoberbering-type alkaloids.</title>
        <authorList>
            <person name="Wang B."/>
            <person name="Shu S."/>
            <person name="Song C."/>
            <person name="Liu Y."/>
        </authorList>
    </citation>
    <scope>NUCLEOTIDE SEQUENCE [LARGE SCALE GENOMIC DNA]</scope>
    <source>
        <strain evidence="5">HL-2020</strain>
        <tissue evidence="5">Leaf</tissue>
    </source>
</reference>
<proteinExistence type="predicted"/>
<keyword evidence="3" id="KW-0812">Transmembrane</keyword>
<name>A0A835GYI2_9MAGN</name>
<evidence type="ECO:0000256" key="1">
    <source>
        <dbReference type="PROSITE-ProRule" id="PRU00325"/>
    </source>
</evidence>
<feature type="domain" description="SWIM-type" evidence="4">
    <location>
        <begin position="29"/>
        <end position="61"/>
    </location>
</feature>
<dbReference type="InterPro" id="IPR007527">
    <property type="entry name" value="Znf_SWIM"/>
</dbReference>
<dbReference type="AlphaFoldDB" id="A0A835GYI2"/>
<evidence type="ECO:0000313" key="5">
    <source>
        <dbReference type="EMBL" id="KAF9588258.1"/>
    </source>
</evidence>
<feature type="compositionally biased region" description="Polar residues" evidence="2">
    <location>
        <begin position="288"/>
        <end position="303"/>
    </location>
</feature>
<feature type="compositionally biased region" description="Low complexity" evidence="2">
    <location>
        <begin position="224"/>
        <end position="235"/>
    </location>
</feature>
<feature type="region of interest" description="Disordered" evidence="2">
    <location>
        <begin position="181"/>
        <end position="332"/>
    </location>
</feature>
<feature type="compositionally biased region" description="Polar residues" evidence="2">
    <location>
        <begin position="258"/>
        <end position="270"/>
    </location>
</feature>
<keyword evidence="1" id="KW-0863">Zinc-finger</keyword>
<feature type="transmembrane region" description="Helical" evidence="3">
    <location>
        <begin position="430"/>
        <end position="448"/>
    </location>
</feature>
<evidence type="ECO:0000256" key="2">
    <source>
        <dbReference type="SAM" id="MobiDB-lite"/>
    </source>
</evidence>
<dbReference type="GO" id="GO:0008270">
    <property type="term" value="F:zinc ion binding"/>
    <property type="evidence" value="ECO:0007669"/>
    <property type="project" value="UniProtKB-KW"/>
</dbReference>
<dbReference type="PROSITE" id="PS50966">
    <property type="entry name" value="ZF_SWIM"/>
    <property type="match status" value="1"/>
</dbReference>
<sequence>MIEDIPNWDLEASNSSLYYIRDVKSDYRYTVNIVDQECSCRRWQLFGIVCMHVVVILYKMKADWREYCSSYFCVSTYRMAYKGHIKPMEDPRDWPKPATFLSERSDKGPRNHLFVLVSRESTKMQLVLHQNSYTIHLHTPGVLGGQERIEGEMKMRKHQTRREGSVGCVGQRGIIPRHAKASLHNQKKQVQSCHESPLPLHLHNPKTRSKSRVASSSQPPPASPSSQPSQVPSTRSKSKVATESQPPPASPSSQPSQVPNTRSKSKVATESQPPASPSQPSTRRKSICASSNQVPTSPSSQPNTRSKSKAASSSQATTKPSIVNFQPPTPKQLQTLAAGGVPLPQKPHKANTFQASEQRHTFPNLMKRLRDTYMPPRVRETKQIAQCTTKMAKATKQNKPPLAPPPNPKIKAKFQTVEVDWKLNSGRRVIVIWVPLLFWMVGNSAILLHFGHNDLFCYFGLFCGWYLDNVWFWT</sequence>
<dbReference type="Pfam" id="PF04434">
    <property type="entry name" value="SWIM"/>
    <property type="match status" value="1"/>
</dbReference>
<keyword evidence="6" id="KW-1185">Reference proteome</keyword>
<keyword evidence="3" id="KW-1133">Transmembrane helix</keyword>
<keyword evidence="1" id="KW-0862">Zinc</keyword>
<comment type="caution">
    <text evidence="5">The sequence shown here is derived from an EMBL/GenBank/DDBJ whole genome shotgun (WGS) entry which is preliminary data.</text>
</comment>
<feature type="compositionally biased region" description="Low complexity" evidence="2">
    <location>
        <begin position="309"/>
        <end position="321"/>
    </location>
</feature>
<feature type="transmembrane region" description="Helical" evidence="3">
    <location>
        <begin position="455"/>
        <end position="473"/>
    </location>
</feature>
<feature type="compositionally biased region" description="Polar residues" evidence="2">
    <location>
        <begin position="323"/>
        <end position="332"/>
    </location>
</feature>
<dbReference type="OrthoDB" id="1937322at2759"/>
<evidence type="ECO:0000259" key="4">
    <source>
        <dbReference type="PROSITE" id="PS50966"/>
    </source>
</evidence>
<dbReference type="EMBL" id="JADFTS010000009">
    <property type="protein sequence ID" value="KAF9588258.1"/>
    <property type="molecule type" value="Genomic_DNA"/>
</dbReference>
<keyword evidence="1" id="KW-0479">Metal-binding</keyword>
<dbReference type="Proteomes" id="UP000631114">
    <property type="component" value="Unassembled WGS sequence"/>
</dbReference>
<organism evidence="5 6">
    <name type="scientific">Coptis chinensis</name>
    <dbReference type="NCBI Taxonomy" id="261450"/>
    <lineage>
        <taxon>Eukaryota</taxon>
        <taxon>Viridiplantae</taxon>
        <taxon>Streptophyta</taxon>
        <taxon>Embryophyta</taxon>
        <taxon>Tracheophyta</taxon>
        <taxon>Spermatophyta</taxon>
        <taxon>Magnoliopsida</taxon>
        <taxon>Ranunculales</taxon>
        <taxon>Ranunculaceae</taxon>
        <taxon>Coptidoideae</taxon>
        <taxon>Coptis</taxon>
    </lineage>
</organism>
<keyword evidence="3" id="KW-0472">Membrane</keyword>
<protein>
    <recommendedName>
        <fullName evidence="4">SWIM-type domain-containing protein</fullName>
    </recommendedName>
</protein>
<evidence type="ECO:0000256" key="3">
    <source>
        <dbReference type="SAM" id="Phobius"/>
    </source>
</evidence>
<gene>
    <name evidence="5" type="ORF">IFM89_008670</name>
</gene>
<accession>A0A835GYI2</accession>